<sequence>MRFCDLRQKEVINVRDCQRLGFVADIEFDPCCGKICQLIIPGPGKFCGLFGRDTECVIGWNCVRQIGADIILVDVNVEAIRKNCDKDL</sequence>
<proteinExistence type="predicted"/>
<dbReference type="AlphaFoldDB" id="A0A9D1F5V3"/>
<evidence type="ECO:0000313" key="2">
    <source>
        <dbReference type="EMBL" id="HIS48203.1"/>
    </source>
</evidence>
<dbReference type="Gene3D" id="2.30.30.240">
    <property type="entry name" value="PRC-barrel domain"/>
    <property type="match status" value="1"/>
</dbReference>
<feature type="domain" description="PRC-barrel" evidence="1">
    <location>
        <begin position="2"/>
        <end position="76"/>
    </location>
</feature>
<dbReference type="InterPro" id="IPR027275">
    <property type="entry name" value="PRC-brl_dom"/>
</dbReference>
<dbReference type="PANTHER" id="PTHR40061:SF1">
    <property type="entry name" value="SPORULATION PROTEIN YLMC-RELATED"/>
    <property type="match status" value="1"/>
</dbReference>
<dbReference type="InterPro" id="IPR014238">
    <property type="entry name" value="Spore_YlmC/YmxH"/>
</dbReference>
<gene>
    <name evidence="2" type="ORF">IAB46_11750</name>
</gene>
<accession>A0A9D1F5V3</accession>
<protein>
    <submittedName>
        <fullName evidence="2">YlmC/YmxH family sporulation protein</fullName>
    </submittedName>
</protein>
<name>A0A9D1F5V3_9FIRM</name>
<evidence type="ECO:0000313" key="3">
    <source>
        <dbReference type="Proteomes" id="UP000823927"/>
    </source>
</evidence>
<dbReference type="Pfam" id="PF05239">
    <property type="entry name" value="PRC"/>
    <property type="match status" value="1"/>
</dbReference>
<reference evidence="2" key="1">
    <citation type="submission" date="2020-10" db="EMBL/GenBank/DDBJ databases">
        <authorList>
            <person name="Gilroy R."/>
        </authorList>
    </citation>
    <scope>NUCLEOTIDE SEQUENCE</scope>
    <source>
        <strain evidence="2">CHK178-757</strain>
    </source>
</reference>
<dbReference type="EMBL" id="DVIT01000046">
    <property type="protein sequence ID" value="HIS48203.1"/>
    <property type="molecule type" value="Genomic_DNA"/>
</dbReference>
<dbReference type="NCBIfam" id="TIGR02888">
    <property type="entry name" value="spore_YlmC_YmxH"/>
    <property type="match status" value="1"/>
</dbReference>
<organism evidence="2 3">
    <name type="scientific">Candidatus Scybalocola faecigallinarum</name>
    <dbReference type="NCBI Taxonomy" id="2840941"/>
    <lineage>
        <taxon>Bacteria</taxon>
        <taxon>Bacillati</taxon>
        <taxon>Bacillota</taxon>
        <taxon>Clostridia</taxon>
        <taxon>Lachnospirales</taxon>
        <taxon>Lachnospiraceae</taxon>
        <taxon>Lachnospiraceae incertae sedis</taxon>
        <taxon>Candidatus Scybalocola (ex Gilroy et al. 2021)</taxon>
    </lineage>
</organism>
<dbReference type="Proteomes" id="UP000823927">
    <property type="component" value="Unassembled WGS sequence"/>
</dbReference>
<evidence type="ECO:0000259" key="1">
    <source>
        <dbReference type="Pfam" id="PF05239"/>
    </source>
</evidence>
<reference evidence="2" key="2">
    <citation type="journal article" date="2021" name="PeerJ">
        <title>Extensive microbial diversity within the chicken gut microbiome revealed by metagenomics and culture.</title>
        <authorList>
            <person name="Gilroy R."/>
            <person name="Ravi A."/>
            <person name="Getino M."/>
            <person name="Pursley I."/>
            <person name="Horton D.L."/>
            <person name="Alikhan N.F."/>
            <person name="Baker D."/>
            <person name="Gharbi K."/>
            <person name="Hall N."/>
            <person name="Watson M."/>
            <person name="Adriaenssens E.M."/>
            <person name="Foster-Nyarko E."/>
            <person name="Jarju S."/>
            <person name="Secka A."/>
            <person name="Antonio M."/>
            <person name="Oren A."/>
            <person name="Chaudhuri R.R."/>
            <person name="La Ragione R."/>
            <person name="Hildebrand F."/>
            <person name="Pallen M.J."/>
        </authorList>
    </citation>
    <scope>NUCLEOTIDE SEQUENCE</scope>
    <source>
        <strain evidence="2">CHK178-757</strain>
    </source>
</reference>
<dbReference type="PANTHER" id="PTHR40061">
    <property type="entry name" value="SPORULATION PROTEIN YLMC-RELATED"/>
    <property type="match status" value="1"/>
</dbReference>
<comment type="caution">
    <text evidence="2">The sequence shown here is derived from an EMBL/GenBank/DDBJ whole genome shotgun (WGS) entry which is preliminary data.</text>
</comment>
<dbReference type="InterPro" id="IPR011033">
    <property type="entry name" value="PRC_barrel-like_sf"/>
</dbReference>
<dbReference type="SUPFAM" id="SSF50346">
    <property type="entry name" value="PRC-barrel domain"/>
    <property type="match status" value="1"/>
</dbReference>